<proteinExistence type="predicted"/>
<reference evidence="1 2" key="1">
    <citation type="submission" date="2018-03" db="EMBL/GenBank/DDBJ databases">
        <authorList>
            <person name="Keele B.F."/>
        </authorList>
    </citation>
    <scope>NUCLEOTIDE SEQUENCE [LARGE SCALE GENOMIC DNA]</scope>
    <source>
        <strain evidence="1 2">1-11</strain>
    </source>
</reference>
<gene>
    <name evidence="1" type="ORF">C8077_05225</name>
</gene>
<evidence type="ECO:0000313" key="1">
    <source>
        <dbReference type="EMBL" id="AVT45373.1"/>
    </source>
</evidence>
<evidence type="ECO:0000313" key="2">
    <source>
        <dbReference type="Proteomes" id="UP000241454"/>
    </source>
</evidence>
<protein>
    <recommendedName>
        <fullName evidence="3">Transcriptional regulator</fullName>
    </recommendedName>
</protein>
<dbReference type="AlphaFoldDB" id="A0A2R4G3H9"/>
<dbReference type="EMBL" id="CP028341">
    <property type="protein sequence ID" value="AVT45373.1"/>
    <property type="molecule type" value="Genomic_DNA"/>
</dbReference>
<organism evidence="1 2">
    <name type="scientific">Bifidobacterium adolescentis</name>
    <dbReference type="NCBI Taxonomy" id="1680"/>
    <lineage>
        <taxon>Bacteria</taxon>
        <taxon>Bacillati</taxon>
        <taxon>Actinomycetota</taxon>
        <taxon>Actinomycetes</taxon>
        <taxon>Bifidobacteriales</taxon>
        <taxon>Bifidobacteriaceae</taxon>
        <taxon>Bifidobacterium</taxon>
    </lineage>
</organism>
<name>A0A2R4G3H9_BIFAD</name>
<dbReference type="Proteomes" id="UP000241454">
    <property type="component" value="Chromosome"/>
</dbReference>
<dbReference type="RefSeq" id="WP_107646265.1">
    <property type="nucleotide sequence ID" value="NZ_CP028341.1"/>
</dbReference>
<evidence type="ECO:0008006" key="3">
    <source>
        <dbReference type="Google" id="ProtNLM"/>
    </source>
</evidence>
<accession>A0A2R4G3H9</accession>
<sequence>MSNDTSDEQRMREATRSTAYAAHTSMWLIAAEFTAASRYETDPDMEEKVDAFVAGAAWGAEHLPPPDDREILRILEKEHVRCSEEVWKAIRNVIQKRVKARNE</sequence>